<feature type="transmembrane region" description="Helical" evidence="5">
    <location>
        <begin position="37"/>
        <end position="57"/>
    </location>
</feature>
<gene>
    <name evidence="7" type="ORF">KUTeg_021418</name>
</gene>
<sequence>MYYNLSEYHNLSAEYYSNYTYDNIAAYDIDEAMAVQFVFYSIVIPIISCIGITVFNIPRLFATHSKFHKFENSNKTYFTIENTEFGESNFFFYVYSIWMYAFVIYIIPILSLLILSVPTIRQLLSMRSRIKHLSAQQTGEINLTVCIVLVAMFFVFCQTPGIFAQIREVFSKAFTIKLISISNTLFVFNSSVNFFIYTAAGSRFRYVLKKMFLPVTKWRHNRNSKHSGSNKSFDHYRFRMMTIDLSESMA</sequence>
<feature type="transmembrane region" description="Helical" evidence="5">
    <location>
        <begin position="97"/>
        <end position="120"/>
    </location>
</feature>
<protein>
    <recommendedName>
        <fullName evidence="6">G-protein coupled receptors family 1 profile domain-containing protein</fullName>
    </recommendedName>
</protein>
<evidence type="ECO:0000259" key="6">
    <source>
        <dbReference type="PROSITE" id="PS50262"/>
    </source>
</evidence>
<organism evidence="7 8">
    <name type="scientific">Tegillarca granosa</name>
    <name type="common">Malaysian cockle</name>
    <name type="synonym">Anadara granosa</name>
    <dbReference type="NCBI Taxonomy" id="220873"/>
    <lineage>
        <taxon>Eukaryota</taxon>
        <taxon>Metazoa</taxon>
        <taxon>Spiralia</taxon>
        <taxon>Lophotrochozoa</taxon>
        <taxon>Mollusca</taxon>
        <taxon>Bivalvia</taxon>
        <taxon>Autobranchia</taxon>
        <taxon>Pteriomorphia</taxon>
        <taxon>Arcoida</taxon>
        <taxon>Arcoidea</taxon>
        <taxon>Arcidae</taxon>
        <taxon>Tegillarca</taxon>
    </lineage>
</organism>
<name>A0ABQ9E368_TEGGR</name>
<dbReference type="SUPFAM" id="SSF81321">
    <property type="entry name" value="Family A G protein-coupled receptor-like"/>
    <property type="match status" value="1"/>
</dbReference>
<feature type="domain" description="G-protein coupled receptors family 1 profile" evidence="6">
    <location>
        <begin position="95"/>
        <end position="197"/>
    </location>
</feature>
<evidence type="ECO:0000256" key="4">
    <source>
        <dbReference type="ARBA" id="ARBA00023136"/>
    </source>
</evidence>
<dbReference type="PROSITE" id="PS50262">
    <property type="entry name" value="G_PROTEIN_RECEP_F1_2"/>
    <property type="match status" value="1"/>
</dbReference>
<accession>A0ABQ9E368</accession>
<keyword evidence="3 5" id="KW-1133">Transmembrane helix</keyword>
<evidence type="ECO:0000256" key="3">
    <source>
        <dbReference type="ARBA" id="ARBA00022989"/>
    </source>
</evidence>
<dbReference type="EMBL" id="JARBDR010000919">
    <property type="protein sequence ID" value="KAJ8299899.1"/>
    <property type="molecule type" value="Genomic_DNA"/>
</dbReference>
<comment type="caution">
    <text evidence="7">The sequence shown here is derived from an EMBL/GenBank/DDBJ whole genome shotgun (WGS) entry which is preliminary data.</text>
</comment>
<dbReference type="Pfam" id="PF10324">
    <property type="entry name" value="7TM_GPCR_Srw"/>
    <property type="match status" value="1"/>
</dbReference>
<evidence type="ECO:0000313" key="8">
    <source>
        <dbReference type="Proteomes" id="UP001217089"/>
    </source>
</evidence>
<evidence type="ECO:0000256" key="1">
    <source>
        <dbReference type="ARBA" id="ARBA00004370"/>
    </source>
</evidence>
<evidence type="ECO:0000256" key="5">
    <source>
        <dbReference type="SAM" id="Phobius"/>
    </source>
</evidence>
<dbReference type="Proteomes" id="UP001217089">
    <property type="component" value="Unassembled WGS sequence"/>
</dbReference>
<dbReference type="Gene3D" id="1.20.1070.10">
    <property type="entry name" value="Rhodopsin 7-helix transmembrane proteins"/>
    <property type="match status" value="1"/>
</dbReference>
<proteinExistence type="predicted"/>
<evidence type="ECO:0000256" key="2">
    <source>
        <dbReference type="ARBA" id="ARBA00022692"/>
    </source>
</evidence>
<comment type="subcellular location">
    <subcellularLocation>
        <location evidence="1">Membrane</location>
    </subcellularLocation>
</comment>
<feature type="transmembrane region" description="Helical" evidence="5">
    <location>
        <begin position="141"/>
        <end position="166"/>
    </location>
</feature>
<dbReference type="PANTHER" id="PTHR46641">
    <property type="entry name" value="FMRFAMIDE RECEPTOR-RELATED"/>
    <property type="match status" value="1"/>
</dbReference>
<keyword evidence="4 5" id="KW-0472">Membrane</keyword>
<reference evidence="7 8" key="1">
    <citation type="submission" date="2022-12" db="EMBL/GenBank/DDBJ databases">
        <title>Chromosome-level genome of Tegillarca granosa.</title>
        <authorList>
            <person name="Kim J."/>
        </authorList>
    </citation>
    <scope>NUCLEOTIDE SEQUENCE [LARGE SCALE GENOMIC DNA]</scope>
    <source>
        <strain evidence="7">Teg-2019</strain>
        <tissue evidence="7">Adductor muscle</tissue>
    </source>
</reference>
<keyword evidence="8" id="KW-1185">Reference proteome</keyword>
<dbReference type="PANTHER" id="PTHR46641:SF2">
    <property type="entry name" value="FMRFAMIDE RECEPTOR"/>
    <property type="match status" value="1"/>
</dbReference>
<dbReference type="InterPro" id="IPR019427">
    <property type="entry name" value="7TM_GPCR_serpentine_rcpt_Srw"/>
</dbReference>
<evidence type="ECO:0000313" key="7">
    <source>
        <dbReference type="EMBL" id="KAJ8299899.1"/>
    </source>
</evidence>
<feature type="transmembrane region" description="Helical" evidence="5">
    <location>
        <begin position="178"/>
        <end position="200"/>
    </location>
</feature>
<dbReference type="InterPro" id="IPR017452">
    <property type="entry name" value="GPCR_Rhodpsn_7TM"/>
</dbReference>
<dbReference type="InterPro" id="IPR052954">
    <property type="entry name" value="GPCR-Ligand_Int"/>
</dbReference>
<keyword evidence="2 5" id="KW-0812">Transmembrane</keyword>